<dbReference type="Pfam" id="PF20398">
    <property type="entry name" value="DUF6691"/>
    <property type="match status" value="1"/>
</dbReference>
<evidence type="ECO:0000256" key="1">
    <source>
        <dbReference type="SAM" id="Phobius"/>
    </source>
</evidence>
<feature type="transmembrane region" description="Helical" evidence="1">
    <location>
        <begin position="38"/>
        <end position="57"/>
    </location>
</feature>
<keyword evidence="1" id="KW-0472">Membrane</keyword>
<dbReference type="EMBL" id="FQXQ01000002">
    <property type="protein sequence ID" value="SHH64025.1"/>
    <property type="molecule type" value="Genomic_DNA"/>
</dbReference>
<feature type="transmembrane region" description="Helical" evidence="1">
    <location>
        <begin position="82"/>
        <end position="103"/>
    </location>
</feature>
<dbReference type="RefSeq" id="WP_073119614.1">
    <property type="nucleotide sequence ID" value="NZ_BMEN01000002.1"/>
</dbReference>
<sequence length="137" mass="15333">MKNLAYISIGVLFGVTMYKSEAASWFRIYEMFNFQAFHMYGIIGVAVVLGVIITQIIKKYNIKTFFGVPIVFDDKEKSFKRYFWGGIIFGLGWALAGACPGPMFTLVGAGFYSLLIVIAFAILGTYVYGVLKDKLPH</sequence>
<dbReference type="AlphaFoldDB" id="A0A1M5ULZ3"/>
<protein>
    <submittedName>
        <fullName evidence="2">Uncharacterized protein</fullName>
    </submittedName>
</protein>
<gene>
    <name evidence="2" type="ORF">SAMN05444281_1348</name>
</gene>
<accession>A0A1M5ULZ3</accession>
<dbReference type="STRING" id="1195760.SAMN05444281_1348"/>
<keyword evidence="1" id="KW-1133">Transmembrane helix</keyword>
<dbReference type="InterPro" id="IPR046513">
    <property type="entry name" value="DUF6691"/>
</dbReference>
<reference evidence="3" key="1">
    <citation type="submission" date="2016-11" db="EMBL/GenBank/DDBJ databases">
        <authorList>
            <person name="Varghese N."/>
            <person name="Submissions S."/>
        </authorList>
    </citation>
    <scope>NUCLEOTIDE SEQUENCE [LARGE SCALE GENOMIC DNA]</scope>
    <source>
        <strain evidence="3">DSM 100572</strain>
    </source>
</reference>
<dbReference type="Proteomes" id="UP000184109">
    <property type="component" value="Unassembled WGS sequence"/>
</dbReference>
<evidence type="ECO:0000313" key="3">
    <source>
        <dbReference type="Proteomes" id="UP000184109"/>
    </source>
</evidence>
<dbReference type="OrthoDB" id="9790409at2"/>
<keyword evidence="3" id="KW-1185">Reference proteome</keyword>
<evidence type="ECO:0000313" key="2">
    <source>
        <dbReference type="EMBL" id="SHH64025.1"/>
    </source>
</evidence>
<keyword evidence="1" id="KW-0812">Transmembrane</keyword>
<proteinExistence type="predicted"/>
<name>A0A1M5ULZ3_9FLAO</name>
<feature type="transmembrane region" description="Helical" evidence="1">
    <location>
        <begin position="109"/>
        <end position="131"/>
    </location>
</feature>
<organism evidence="2 3">
    <name type="scientific">Wenyingzhuangia marina</name>
    <dbReference type="NCBI Taxonomy" id="1195760"/>
    <lineage>
        <taxon>Bacteria</taxon>
        <taxon>Pseudomonadati</taxon>
        <taxon>Bacteroidota</taxon>
        <taxon>Flavobacteriia</taxon>
        <taxon>Flavobacteriales</taxon>
        <taxon>Flavobacteriaceae</taxon>
        <taxon>Wenyingzhuangia</taxon>
    </lineage>
</organism>